<dbReference type="SUPFAM" id="SSF55008">
    <property type="entry name" value="HMA, heavy metal-associated domain"/>
    <property type="match status" value="1"/>
</dbReference>
<organism evidence="3">
    <name type="scientific">marine sediment metagenome</name>
    <dbReference type="NCBI Taxonomy" id="412755"/>
    <lineage>
        <taxon>unclassified sequences</taxon>
        <taxon>metagenomes</taxon>
        <taxon>ecological metagenomes</taxon>
    </lineage>
</organism>
<evidence type="ECO:0000259" key="2">
    <source>
        <dbReference type="PROSITE" id="PS50846"/>
    </source>
</evidence>
<dbReference type="GO" id="GO:0046872">
    <property type="term" value="F:metal ion binding"/>
    <property type="evidence" value="ECO:0007669"/>
    <property type="project" value="UniProtKB-KW"/>
</dbReference>
<name>A0A0F9S5N9_9ZZZZ</name>
<evidence type="ECO:0000313" key="3">
    <source>
        <dbReference type="EMBL" id="KKN62379.1"/>
    </source>
</evidence>
<dbReference type="InterPro" id="IPR017969">
    <property type="entry name" value="Heavy-metal-associated_CS"/>
</dbReference>
<evidence type="ECO:0000256" key="1">
    <source>
        <dbReference type="ARBA" id="ARBA00022723"/>
    </source>
</evidence>
<dbReference type="EMBL" id="LAZR01000626">
    <property type="protein sequence ID" value="KKN62379.1"/>
    <property type="molecule type" value="Genomic_DNA"/>
</dbReference>
<sequence>MVEDIKIKLGGLHCGNCVMKVQNKLRKISGVNNVVINLAKEEANVEYDPNITGFNAF</sequence>
<accession>A0A0F9S5N9</accession>
<dbReference type="InterPro" id="IPR036163">
    <property type="entry name" value="HMA_dom_sf"/>
</dbReference>
<protein>
    <recommendedName>
        <fullName evidence="2">HMA domain-containing protein</fullName>
    </recommendedName>
</protein>
<dbReference type="Gene3D" id="3.30.70.100">
    <property type="match status" value="1"/>
</dbReference>
<dbReference type="CDD" id="cd00371">
    <property type="entry name" value="HMA"/>
    <property type="match status" value="1"/>
</dbReference>
<reference evidence="3" key="1">
    <citation type="journal article" date="2015" name="Nature">
        <title>Complex archaea that bridge the gap between prokaryotes and eukaryotes.</title>
        <authorList>
            <person name="Spang A."/>
            <person name="Saw J.H."/>
            <person name="Jorgensen S.L."/>
            <person name="Zaremba-Niedzwiedzka K."/>
            <person name="Martijn J."/>
            <person name="Lind A.E."/>
            <person name="van Eijk R."/>
            <person name="Schleper C."/>
            <person name="Guy L."/>
            <person name="Ettema T.J."/>
        </authorList>
    </citation>
    <scope>NUCLEOTIDE SEQUENCE</scope>
</reference>
<dbReference type="InterPro" id="IPR006121">
    <property type="entry name" value="HMA_dom"/>
</dbReference>
<dbReference type="PROSITE" id="PS50846">
    <property type="entry name" value="HMA_2"/>
    <property type="match status" value="1"/>
</dbReference>
<dbReference type="AlphaFoldDB" id="A0A0F9S5N9"/>
<keyword evidence="1" id="KW-0479">Metal-binding</keyword>
<gene>
    <name evidence="3" type="ORF">LCGC14_0512410</name>
</gene>
<comment type="caution">
    <text evidence="3">The sequence shown here is derived from an EMBL/GenBank/DDBJ whole genome shotgun (WGS) entry which is preliminary data.</text>
</comment>
<dbReference type="Pfam" id="PF00403">
    <property type="entry name" value="HMA"/>
    <property type="match status" value="1"/>
</dbReference>
<proteinExistence type="predicted"/>
<dbReference type="PROSITE" id="PS01047">
    <property type="entry name" value="HMA_1"/>
    <property type="match status" value="1"/>
</dbReference>
<feature type="domain" description="HMA" evidence="2">
    <location>
        <begin position="3"/>
        <end position="57"/>
    </location>
</feature>